<dbReference type="GO" id="GO:0005886">
    <property type="term" value="C:plasma membrane"/>
    <property type="evidence" value="ECO:0007669"/>
    <property type="project" value="TreeGrafter"/>
</dbReference>
<protein>
    <submittedName>
        <fullName evidence="8">Methyl-accepting chemotaxis protein</fullName>
    </submittedName>
</protein>
<evidence type="ECO:0000313" key="8">
    <source>
        <dbReference type="EMBL" id="MYN09101.1"/>
    </source>
</evidence>
<keyword evidence="2" id="KW-0488">Methylation</keyword>
<dbReference type="SMART" id="SM00283">
    <property type="entry name" value="MA"/>
    <property type="match status" value="1"/>
</dbReference>
<dbReference type="InterPro" id="IPR004089">
    <property type="entry name" value="MCPsignal_dom"/>
</dbReference>
<feature type="transmembrane region" description="Helical" evidence="6">
    <location>
        <begin position="12"/>
        <end position="31"/>
    </location>
</feature>
<dbReference type="Gene3D" id="1.10.287.950">
    <property type="entry name" value="Methyl-accepting chemotaxis protein"/>
    <property type="match status" value="1"/>
</dbReference>
<dbReference type="PANTHER" id="PTHR43531:SF14">
    <property type="entry name" value="METHYL-ACCEPTING CHEMOTAXIS PROTEIN I-RELATED"/>
    <property type="match status" value="1"/>
</dbReference>
<keyword evidence="4" id="KW-0807">Transducer</keyword>
<keyword evidence="6" id="KW-1133">Transmembrane helix</keyword>
<comment type="caution">
    <text evidence="8">The sequence shown here is derived from an EMBL/GenBank/DDBJ whole genome shotgun (WGS) entry which is preliminary data.</text>
</comment>
<feature type="region of interest" description="Disordered" evidence="5">
    <location>
        <begin position="527"/>
        <end position="585"/>
    </location>
</feature>
<keyword evidence="6" id="KW-0472">Membrane</keyword>
<dbReference type="AlphaFoldDB" id="A0A7X4KPD6"/>
<dbReference type="RefSeq" id="WP_161073404.1">
    <property type="nucleotide sequence ID" value="NZ_CP086370.1"/>
</dbReference>
<dbReference type="Pfam" id="PF12729">
    <property type="entry name" value="4HB_MCP_1"/>
    <property type="match status" value="1"/>
</dbReference>
<organism evidence="8 9">
    <name type="scientific">Pseudoduganella aquatica</name>
    <dbReference type="NCBI Taxonomy" id="2660641"/>
    <lineage>
        <taxon>Bacteria</taxon>
        <taxon>Pseudomonadati</taxon>
        <taxon>Pseudomonadota</taxon>
        <taxon>Betaproteobacteria</taxon>
        <taxon>Burkholderiales</taxon>
        <taxon>Oxalobacteraceae</taxon>
        <taxon>Telluria group</taxon>
        <taxon>Pseudoduganella</taxon>
    </lineage>
</organism>
<evidence type="ECO:0000256" key="2">
    <source>
        <dbReference type="ARBA" id="ARBA00022481"/>
    </source>
</evidence>
<dbReference type="Pfam" id="PF00015">
    <property type="entry name" value="MCPsignal"/>
    <property type="match status" value="1"/>
</dbReference>
<evidence type="ECO:0000259" key="7">
    <source>
        <dbReference type="PROSITE" id="PS50111"/>
    </source>
</evidence>
<evidence type="ECO:0000256" key="5">
    <source>
        <dbReference type="SAM" id="MobiDB-lite"/>
    </source>
</evidence>
<dbReference type="FunFam" id="1.10.287.950:FF:000001">
    <property type="entry name" value="Methyl-accepting chemotaxis sensory transducer"/>
    <property type="match status" value="1"/>
</dbReference>
<dbReference type="PANTHER" id="PTHR43531">
    <property type="entry name" value="PROTEIN ICFG"/>
    <property type="match status" value="1"/>
</dbReference>
<evidence type="ECO:0000313" key="9">
    <source>
        <dbReference type="Proteomes" id="UP000450676"/>
    </source>
</evidence>
<proteinExistence type="inferred from homology"/>
<accession>A0A7X4KPD6</accession>
<dbReference type="InterPro" id="IPR004090">
    <property type="entry name" value="Chemotax_Me-accpt_rcpt"/>
</dbReference>
<dbReference type="InterPro" id="IPR024478">
    <property type="entry name" value="HlyB_4HB_MCP"/>
</dbReference>
<dbReference type="PROSITE" id="PS50111">
    <property type="entry name" value="CHEMOTAXIS_TRANSDUC_2"/>
    <property type="match status" value="1"/>
</dbReference>
<feature type="transmembrane region" description="Helical" evidence="6">
    <location>
        <begin position="193"/>
        <end position="215"/>
    </location>
</feature>
<dbReference type="GO" id="GO:0006935">
    <property type="term" value="P:chemotaxis"/>
    <property type="evidence" value="ECO:0007669"/>
    <property type="project" value="InterPro"/>
</dbReference>
<feature type="compositionally biased region" description="Low complexity" evidence="5">
    <location>
        <begin position="527"/>
        <end position="560"/>
    </location>
</feature>
<keyword evidence="9" id="KW-1185">Reference proteome</keyword>
<dbReference type="InterPro" id="IPR051310">
    <property type="entry name" value="MCP_chemotaxis"/>
</dbReference>
<evidence type="ECO:0000256" key="6">
    <source>
        <dbReference type="SAM" id="Phobius"/>
    </source>
</evidence>
<dbReference type="EMBL" id="WWCU01000019">
    <property type="protein sequence ID" value="MYN09101.1"/>
    <property type="molecule type" value="Genomic_DNA"/>
</dbReference>
<dbReference type="CDD" id="cd19411">
    <property type="entry name" value="MCP2201-like_sensor"/>
    <property type="match status" value="1"/>
</dbReference>
<dbReference type="CDD" id="cd11386">
    <property type="entry name" value="MCP_signal"/>
    <property type="match status" value="1"/>
</dbReference>
<gene>
    <name evidence="8" type="ORF">GTP77_17385</name>
</gene>
<dbReference type="PRINTS" id="PR00260">
    <property type="entry name" value="CHEMTRNSDUCR"/>
</dbReference>
<evidence type="ECO:0000256" key="3">
    <source>
        <dbReference type="ARBA" id="ARBA00029447"/>
    </source>
</evidence>
<dbReference type="GO" id="GO:0004888">
    <property type="term" value="F:transmembrane signaling receptor activity"/>
    <property type="evidence" value="ECO:0007669"/>
    <property type="project" value="InterPro"/>
</dbReference>
<dbReference type="Proteomes" id="UP000450676">
    <property type="component" value="Unassembled WGS sequence"/>
</dbReference>
<dbReference type="GO" id="GO:0007165">
    <property type="term" value="P:signal transduction"/>
    <property type="evidence" value="ECO:0007669"/>
    <property type="project" value="UniProtKB-KW"/>
</dbReference>
<evidence type="ECO:0000256" key="4">
    <source>
        <dbReference type="PROSITE-ProRule" id="PRU00284"/>
    </source>
</evidence>
<name>A0A7X4KPD6_9BURK</name>
<evidence type="ECO:0000256" key="1">
    <source>
        <dbReference type="ARBA" id="ARBA00004370"/>
    </source>
</evidence>
<feature type="domain" description="Methyl-accepting transducer" evidence="7">
    <location>
        <begin position="277"/>
        <end position="506"/>
    </location>
</feature>
<comment type="similarity">
    <text evidence="3">Belongs to the methyl-accepting chemotaxis (MCP) protein family.</text>
</comment>
<keyword evidence="6" id="KW-0812">Transmembrane</keyword>
<sequence>MDIERTKISTRLATGFGLVFLLLIIVTALGINRVQKIDTILTNISDVNNVKQRYAINFRGSVHDRSIALRDVVLAADAAAARPHVEHIKTLADNYAKSAAPLDQIILSGKGVTPEEKSALEGIKASEAKAQPLIAKVIELRAADQLPEATALLQQQAAPAFVAWLASVNTMIDLEEKMSMEQANSASSVARSFFVFMVVLCLIAIGVGVAAAWFISRGLLRQLGGEPEYAASIVACIASGNLAVRIDTKPGDDSSLLHAMRGMRDSLVNIVSQVRAGTQTIATNSREIAAGNMDLSSRTEQQAANIEETASSMEQLTGTVKQNSDHAYQANQLALSASEVAVKGGAVVNEVVHTMASINESSKKIVDIIGVIDSIAFQTNILALNAAVEAARAGEQGRGFAVVATEVRNLAQRSAGAAKEIKGLIDDSVEKVDAGAKLVDQAGATMQDIVNSVKRVTDIMGEISTASAEQTSGIEQVNEAVGKMDQVVQQNAALVEQAAAAAASLQDQAGNLSQVVSIFKLDESAVPQRPQSSARPSAPAAAAPRPAPARLAAATPARASKPVAEQARPSPKRAVASADDGWEEF</sequence>
<reference evidence="8 9" key="1">
    <citation type="submission" date="2019-12" db="EMBL/GenBank/DDBJ databases">
        <title>Novel species isolated from a subtropical stream in China.</title>
        <authorList>
            <person name="Lu H."/>
        </authorList>
    </citation>
    <scope>NUCLEOTIDE SEQUENCE [LARGE SCALE GENOMIC DNA]</scope>
    <source>
        <strain evidence="8 9">FT127W</strain>
    </source>
</reference>
<comment type="subcellular location">
    <subcellularLocation>
        <location evidence="1">Membrane</location>
    </subcellularLocation>
</comment>
<dbReference type="SUPFAM" id="SSF58104">
    <property type="entry name" value="Methyl-accepting chemotaxis protein (MCP) signaling domain"/>
    <property type="match status" value="1"/>
</dbReference>
<dbReference type="InterPro" id="IPR047347">
    <property type="entry name" value="YvaQ-like_sensor"/>
</dbReference>